<organism evidence="2 3">
    <name type="scientific">Arthrobacter sunyaminii</name>
    <dbReference type="NCBI Taxonomy" id="2816859"/>
    <lineage>
        <taxon>Bacteria</taxon>
        <taxon>Bacillati</taxon>
        <taxon>Actinomycetota</taxon>
        <taxon>Actinomycetes</taxon>
        <taxon>Micrococcales</taxon>
        <taxon>Micrococcaceae</taxon>
        <taxon>Arthrobacter</taxon>
    </lineage>
</organism>
<evidence type="ECO:0000313" key="3">
    <source>
        <dbReference type="Proteomes" id="UP000680588"/>
    </source>
</evidence>
<sequence length="411" mass="43810">MSTQGSLEGIRIIEIGTSVAVPYGCQILADFGAEVIKVERLGGGDDARTWAPLSGGISITFLSLNRNKKSVVLNYKDPSGAELLEELLESADVLVQNLRPGALAAAGFSWERIREINPRLVYVEMTGYGRTGPRSQQPAYDAMLQAYAGVVAMTGSDDGPPARVPLSMMDMGTGMWLALGVFDALRRREQTGEGTHVEVSLLQTALAWVNTPLMSVAAGGAVPERLGSGFRGNVPNGAFPASDGYVFLSVGNNESFYRLLDALEAPHLRDEPGFEDNLARVKNRHVVNERLSEATAKFPMDDLLQRLDRAKVPHSAVNTLDRVLADPQVAALGQLEDVQHPVLGDVTVVNTPVTFNGEYLAQRSTPPELGSDTAEVLTALGLTSEQIDGLLAAGVIETGTDRTAATEGANA</sequence>
<proteinExistence type="predicted"/>
<dbReference type="KEGG" id="asun:KG104_03565"/>
<gene>
    <name evidence="2" type="ORF">KG104_03565</name>
</gene>
<dbReference type="InterPro" id="IPR050483">
    <property type="entry name" value="CoA-transferase_III_domain"/>
</dbReference>
<dbReference type="Gene3D" id="3.30.1540.10">
    <property type="entry name" value="formyl-coa transferase, domain 3"/>
    <property type="match status" value="1"/>
</dbReference>
<dbReference type="InterPro" id="IPR003673">
    <property type="entry name" value="CoA-Trfase_fam_III"/>
</dbReference>
<name>A0A975S6U8_9MICC</name>
<dbReference type="GO" id="GO:0008410">
    <property type="term" value="F:CoA-transferase activity"/>
    <property type="evidence" value="ECO:0007669"/>
    <property type="project" value="TreeGrafter"/>
</dbReference>
<dbReference type="Pfam" id="PF02515">
    <property type="entry name" value="CoA_transf_3"/>
    <property type="match status" value="1"/>
</dbReference>
<dbReference type="InterPro" id="IPR044855">
    <property type="entry name" value="CoA-Trfase_III_dom3_sf"/>
</dbReference>
<evidence type="ECO:0000313" key="2">
    <source>
        <dbReference type="EMBL" id="QWQ36888.1"/>
    </source>
</evidence>
<dbReference type="Gene3D" id="3.40.50.10540">
    <property type="entry name" value="Crotonobetainyl-coa:carnitine coa-transferase, domain 1"/>
    <property type="match status" value="1"/>
</dbReference>
<evidence type="ECO:0000256" key="1">
    <source>
        <dbReference type="ARBA" id="ARBA00022679"/>
    </source>
</evidence>
<dbReference type="SUPFAM" id="SSF89796">
    <property type="entry name" value="CoA-transferase family III (CaiB/BaiF)"/>
    <property type="match status" value="1"/>
</dbReference>
<protein>
    <submittedName>
        <fullName evidence="2">CoA transferase</fullName>
    </submittedName>
</protein>
<dbReference type="Proteomes" id="UP000680588">
    <property type="component" value="Chromosome"/>
</dbReference>
<accession>A0A975S6U8</accession>
<keyword evidence="1 2" id="KW-0808">Transferase</keyword>
<dbReference type="RefSeq" id="WP_207347296.1">
    <property type="nucleotide sequence ID" value="NZ_CP076456.1"/>
</dbReference>
<dbReference type="PANTHER" id="PTHR48207">
    <property type="entry name" value="SUCCINATE--HYDROXYMETHYLGLUTARATE COA-TRANSFERASE"/>
    <property type="match status" value="1"/>
</dbReference>
<reference evidence="2" key="1">
    <citation type="submission" date="2021-06" db="EMBL/GenBank/DDBJ databases">
        <title>Novel species in genus Arthrobacter.</title>
        <authorList>
            <person name="Zhang G."/>
        </authorList>
    </citation>
    <scope>NUCLEOTIDE SEQUENCE</scope>
    <source>
        <strain evidence="2">Zg-ZUI122</strain>
    </source>
</reference>
<dbReference type="PANTHER" id="PTHR48207:SF3">
    <property type="entry name" value="SUCCINATE--HYDROXYMETHYLGLUTARATE COA-TRANSFERASE"/>
    <property type="match status" value="1"/>
</dbReference>
<dbReference type="InterPro" id="IPR023606">
    <property type="entry name" value="CoA-Trfase_III_dom_1_sf"/>
</dbReference>
<dbReference type="AlphaFoldDB" id="A0A975S6U8"/>
<keyword evidence="3" id="KW-1185">Reference proteome</keyword>
<dbReference type="EMBL" id="CP076456">
    <property type="protein sequence ID" value="QWQ36888.1"/>
    <property type="molecule type" value="Genomic_DNA"/>
</dbReference>